<feature type="compositionally biased region" description="Low complexity" evidence="5">
    <location>
        <begin position="84"/>
        <end position="102"/>
    </location>
</feature>
<dbReference type="InterPro" id="IPR021858">
    <property type="entry name" value="Fun_TF"/>
</dbReference>
<sequence length="535" mass="59323">MVYGGKPSTGCYLCRKRKIKVSAAPLTDMASQMGDGYATPLSGCDEGFPECRNCMVYGRPCPGYRTDAVFRNETKKVEQLAKKTSSPSNSSSRSQSSTLQSPVLVDRRRDNFRESPTLTFFSPADATWEQRAICFFFDQYTIYGDCEDGMGHLEYIPPLYAKSGEIDSAGRPSCLRWAVDATALMTLANTAHAPQLMVKARQGYGKALRGLRDALASPDQALKDETFASVVLLSLYEDISGERNGLYSSHTAGFEFLMKLRGQGQLNSQWGRDMFNFAWTHTYVEVLALGDKPRSNADWVLDLLDPEDPVERLMLAASKLSHLFLSMQSSPSPPDQATVASWIAAGRACDFELSQWSQHLPERWLPLMVYSAQGEPLITYHHISNCVVWNYYRAVRVMLQQLLLSLYRTLAAVTARYTPTTTPPPSPDPGLDPKLLRAVIQEMTTDTCRSIPFSLGDIDTLARPVSPASNGKLPLRAAQAYGLLWPLWYILSCGLPSPTQVDQIRSVLTRVGSTLGIKLALILAREADRIRGEQS</sequence>
<evidence type="ECO:0000256" key="1">
    <source>
        <dbReference type="ARBA" id="ARBA00023015"/>
    </source>
</evidence>
<keyword evidence="2" id="KW-0238">DNA-binding</keyword>
<proteinExistence type="predicted"/>
<evidence type="ECO:0000256" key="5">
    <source>
        <dbReference type="SAM" id="MobiDB-lite"/>
    </source>
</evidence>
<dbReference type="OrthoDB" id="4491390at2759"/>
<keyword evidence="1" id="KW-0805">Transcription regulation</keyword>
<evidence type="ECO:0000256" key="2">
    <source>
        <dbReference type="ARBA" id="ARBA00023125"/>
    </source>
</evidence>
<dbReference type="Proteomes" id="UP001141434">
    <property type="component" value="Unassembled WGS sequence"/>
</dbReference>
<dbReference type="InterPro" id="IPR001138">
    <property type="entry name" value="Zn2Cys6_DnaBD"/>
</dbReference>
<evidence type="ECO:0000256" key="4">
    <source>
        <dbReference type="ARBA" id="ARBA00023242"/>
    </source>
</evidence>
<protein>
    <recommendedName>
        <fullName evidence="8">Zn(2)-C6 fungal-type domain-containing protein</fullName>
    </recommendedName>
</protein>
<dbReference type="Gene3D" id="4.10.240.10">
    <property type="entry name" value="Zn(2)-C6 fungal-type DNA-binding domain"/>
    <property type="match status" value="1"/>
</dbReference>
<dbReference type="RefSeq" id="XP_056507226.1">
    <property type="nucleotide sequence ID" value="XM_056660728.1"/>
</dbReference>
<dbReference type="PANTHER" id="PTHR38791">
    <property type="entry name" value="ZN(II)2CYS6 TRANSCRIPTION FACTOR (EUROFUNG)-RELATED-RELATED"/>
    <property type="match status" value="1"/>
</dbReference>
<dbReference type="InterPro" id="IPR036864">
    <property type="entry name" value="Zn2-C6_fun-type_DNA-bd_sf"/>
</dbReference>
<dbReference type="EMBL" id="JAPMSZ010000012">
    <property type="protein sequence ID" value="KAJ5081939.1"/>
    <property type="molecule type" value="Genomic_DNA"/>
</dbReference>
<comment type="caution">
    <text evidence="6">The sequence shown here is derived from an EMBL/GenBank/DDBJ whole genome shotgun (WGS) entry which is preliminary data.</text>
</comment>
<evidence type="ECO:0008006" key="8">
    <source>
        <dbReference type="Google" id="ProtNLM"/>
    </source>
</evidence>
<keyword evidence="3" id="KW-0804">Transcription</keyword>
<evidence type="ECO:0000256" key="3">
    <source>
        <dbReference type="ARBA" id="ARBA00023163"/>
    </source>
</evidence>
<accession>A0A9W9EHM4</accession>
<keyword evidence="7" id="KW-1185">Reference proteome</keyword>
<reference evidence="6" key="2">
    <citation type="journal article" date="2023" name="IMA Fungus">
        <title>Comparative genomic study of the Penicillium genus elucidates a diverse pangenome and 15 lateral gene transfer events.</title>
        <authorList>
            <person name="Petersen C."/>
            <person name="Sorensen T."/>
            <person name="Nielsen M.R."/>
            <person name="Sondergaard T.E."/>
            <person name="Sorensen J.L."/>
            <person name="Fitzpatrick D.A."/>
            <person name="Frisvad J.C."/>
            <person name="Nielsen K.L."/>
        </authorList>
    </citation>
    <scope>NUCLEOTIDE SEQUENCE</scope>
    <source>
        <strain evidence="6">IBT 34128</strain>
    </source>
</reference>
<evidence type="ECO:0000313" key="7">
    <source>
        <dbReference type="Proteomes" id="UP001141434"/>
    </source>
</evidence>
<keyword evidence="4" id="KW-0539">Nucleus</keyword>
<organism evidence="6 7">
    <name type="scientific">Penicillium alfredii</name>
    <dbReference type="NCBI Taxonomy" id="1506179"/>
    <lineage>
        <taxon>Eukaryota</taxon>
        <taxon>Fungi</taxon>
        <taxon>Dikarya</taxon>
        <taxon>Ascomycota</taxon>
        <taxon>Pezizomycotina</taxon>
        <taxon>Eurotiomycetes</taxon>
        <taxon>Eurotiomycetidae</taxon>
        <taxon>Eurotiales</taxon>
        <taxon>Aspergillaceae</taxon>
        <taxon>Penicillium</taxon>
    </lineage>
</organism>
<dbReference type="GO" id="GO:0003677">
    <property type="term" value="F:DNA binding"/>
    <property type="evidence" value="ECO:0007669"/>
    <property type="project" value="UniProtKB-KW"/>
</dbReference>
<dbReference type="GO" id="GO:0000981">
    <property type="term" value="F:DNA-binding transcription factor activity, RNA polymerase II-specific"/>
    <property type="evidence" value="ECO:0007669"/>
    <property type="project" value="InterPro"/>
</dbReference>
<dbReference type="CDD" id="cd00067">
    <property type="entry name" value="GAL4"/>
    <property type="match status" value="1"/>
</dbReference>
<dbReference type="InterPro" id="IPR053175">
    <property type="entry name" value="DHMBA_Reg_Transcription_Factor"/>
</dbReference>
<dbReference type="AlphaFoldDB" id="A0A9W9EHM4"/>
<reference evidence="6" key="1">
    <citation type="submission" date="2022-11" db="EMBL/GenBank/DDBJ databases">
        <authorList>
            <person name="Petersen C."/>
        </authorList>
    </citation>
    <scope>NUCLEOTIDE SEQUENCE</scope>
    <source>
        <strain evidence="6">IBT 34128</strain>
    </source>
</reference>
<dbReference type="GeneID" id="81399897"/>
<feature type="region of interest" description="Disordered" evidence="5">
    <location>
        <begin position="76"/>
        <end position="108"/>
    </location>
</feature>
<gene>
    <name evidence="6" type="ORF">NUU61_010203</name>
</gene>
<evidence type="ECO:0000313" key="6">
    <source>
        <dbReference type="EMBL" id="KAJ5081939.1"/>
    </source>
</evidence>
<dbReference type="Pfam" id="PF11951">
    <property type="entry name" value="Fungal_trans_2"/>
    <property type="match status" value="1"/>
</dbReference>
<name>A0A9W9EHM4_9EURO</name>
<dbReference type="GO" id="GO:0008270">
    <property type="term" value="F:zinc ion binding"/>
    <property type="evidence" value="ECO:0007669"/>
    <property type="project" value="InterPro"/>
</dbReference>
<dbReference type="PANTHER" id="PTHR38791:SF12">
    <property type="entry name" value="TRANSCRIPTION FACTOR DOMAIN-CONTAINING PROTEIN-RELATED"/>
    <property type="match status" value="1"/>
</dbReference>